<keyword evidence="9 11" id="KW-0472">Membrane</keyword>
<feature type="domain" description="ER membrane protein complex subunit 1 C-terminal" evidence="12">
    <location>
        <begin position="712"/>
        <end position="919"/>
    </location>
</feature>
<evidence type="ECO:0000313" key="14">
    <source>
        <dbReference type="EMBL" id="KAL0832311.1"/>
    </source>
</evidence>
<keyword evidence="10" id="KW-0325">Glycoprotein</keyword>
<dbReference type="InterPro" id="IPR011047">
    <property type="entry name" value="Quinoprotein_ADH-like_sf"/>
</dbReference>
<proteinExistence type="inferred from homology"/>
<protein>
    <recommendedName>
        <fullName evidence="4">ER membrane protein complex subunit 1</fullName>
    </recommendedName>
</protein>
<dbReference type="Gene3D" id="2.130.10.10">
    <property type="entry name" value="YVTN repeat-like/Quinoprotein amine dehydrogenase"/>
    <property type="match status" value="1"/>
</dbReference>
<name>A0ABD0T2T3_LOXSC</name>
<comment type="caution">
    <text evidence="14">The sequence shown here is derived from an EMBL/GenBank/DDBJ whole genome shotgun (WGS) entry which is preliminary data.</text>
</comment>
<dbReference type="EMBL" id="JBEDNZ010000011">
    <property type="protein sequence ID" value="KAL0832311.1"/>
    <property type="molecule type" value="Genomic_DNA"/>
</dbReference>
<evidence type="ECO:0000313" key="15">
    <source>
        <dbReference type="Proteomes" id="UP001549921"/>
    </source>
</evidence>
<evidence type="ECO:0000256" key="9">
    <source>
        <dbReference type="ARBA" id="ARBA00023136"/>
    </source>
</evidence>
<keyword evidence="5 11" id="KW-0812">Transmembrane</keyword>
<comment type="subunit">
    <text evidence="3">Component of the ER membrane protein complex (EMC).</text>
</comment>
<feature type="domain" description="EMC1 first beta-propeller" evidence="13">
    <location>
        <begin position="38"/>
        <end position="143"/>
    </location>
</feature>
<feature type="domain" description="EMC1 first beta-propeller" evidence="13">
    <location>
        <begin position="167"/>
        <end position="379"/>
    </location>
</feature>
<dbReference type="SUPFAM" id="SSF50998">
    <property type="entry name" value="Quinoprotein alcohol dehydrogenase-like"/>
    <property type="match status" value="1"/>
</dbReference>
<dbReference type="PANTHER" id="PTHR21573">
    <property type="entry name" value="ER MEMBRANE PROTEIN COMPLEX SUBUNIT 1"/>
    <property type="match status" value="1"/>
</dbReference>
<dbReference type="Pfam" id="PF25293">
    <property type="entry name" value="Beta-prop_EMC1_N"/>
    <property type="match status" value="2"/>
</dbReference>
<reference evidence="14 15" key="1">
    <citation type="submission" date="2024-06" db="EMBL/GenBank/DDBJ databases">
        <title>A chromosome-level genome assembly of beet webworm, Loxostege sticticalis.</title>
        <authorList>
            <person name="Zhang Y."/>
        </authorList>
    </citation>
    <scope>NUCLEOTIDE SEQUENCE [LARGE SCALE GENOMIC DNA]</scope>
    <source>
        <strain evidence="14">AQ028</strain>
        <tissue evidence="14">Male pupae</tissue>
    </source>
</reference>
<organism evidence="14 15">
    <name type="scientific">Loxostege sticticalis</name>
    <name type="common">Beet webworm moth</name>
    <dbReference type="NCBI Taxonomy" id="481309"/>
    <lineage>
        <taxon>Eukaryota</taxon>
        <taxon>Metazoa</taxon>
        <taxon>Ecdysozoa</taxon>
        <taxon>Arthropoda</taxon>
        <taxon>Hexapoda</taxon>
        <taxon>Insecta</taxon>
        <taxon>Pterygota</taxon>
        <taxon>Neoptera</taxon>
        <taxon>Endopterygota</taxon>
        <taxon>Lepidoptera</taxon>
        <taxon>Glossata</taxon>
        <taxon>Ditrysia</taxon>
        <taxon>Pyraloidea</taxon>
        <taxon>Crambidae</taxon>
        <taxon>Pyraustinae</taxon>
        <taxon>Loxostege</taxon>
    </lineage>
</organism>
<evidence type="ECO:0000256" key="11">
    <source>
        <dbReference type="SAM" id="Phobius"/>
    </source>
</evidence>
<dbReference type="AlphaFoldDB" id="A0ABD0T2T3"/>
<keyword evidence="6" id="KW-0732">Signal</keyword>
<dbReference type="Pfam" id="PF07774">
    <property type="entry name" value="EMC1_C"/>
    <property type="match status" value="1"/>
</dbReference>
<accession>A0ABD0T2T3</accession>
<evidence type="ECO:0000256" key="3">
    <source>
        <dbReference type="ARBA" id="ARBA00011276"/>
    </source>
</evidence>
<evidence type="ECO:0000256" key="6">
    <source>
        <dbReference type="ARBA" id="ARBA00022729"/>
    </source>
</evidence>
<keyword evidence="7" id="KW-0256">Endoplasmic reticulum</keyword>
<feature type="transmembrane region" description="Helical" evidence="11">
    <location>
        <begin position="889"/>
        <end position="910"/>
    </location>
</feature>
<dbReference type="Proteomes" id="UP001549921">
    <property type="component" value="Unassembled WGS sequence"/>
</dbReference>
<sequence>MGVLSISIKPNFLGLLKFLNSFNWFIVFFSLINLSVCIYEDQIGKFDWRQTYVGRIKFSQFDTVSTAKKIIVATEENVLAALNLKTGQVVWRHVLESASTGNIQLLHVTDKVVTVSGANPYLVRGWDSTTGVLLWEWSLMLQKDDHAEFSEWWVQHGMLVHMLPVFGSHLEVSMYNLMTGQNRGSTSKLPAIWTNEGCVLSPPYYSCISGSMGSQLLLSLDVTSNAVQIISKPLSQFISTEESSLRPLDANSIQPGFVIGDKKIVLIKNNEFEVLGISVADESASVALVDSTNGPMVLQTWTDDIKGFTLIAHSASTGKEVTEVRCSDPSLRLPEPELAAVICSKTPRELHACRLLVTAADDSLHLMQQAGRVLWTREEALANVVAVEFVDLPVSDLDAAIESEFDQKEAAKMYSSVWAAFSRRLQTQFQQLQTLLQSLQGAETNARDTSTGLVRDYFNLHKIIVLVTDVGKIFGMDNLSGAILWQHYEPSLDPSGAAVFTRRSARHPPHDAYLTIVGKHEETGNGLIISLNPIRGTLVGERSLQLDVQLLQCALLHRADQEKLHALLLLDRDENVQIFPVSAAPLVENMFIYVAEKNTARVQGYALKYDGRSVVAQKTWSLSLGGSEAGHRIVASSAKPASERTHSAGRVLGDRSVLYKYTNPNLVLFVTEGPDAIHKDVVVATCVDAVSGAVVASAAVRRARALPLAVHSDNFLAYVYYNDKHRRTEIGTMELYEGKQRWLEAGAAFSSLRASRAPAVYRAAYVLPAAPRAAAVTHTERSLTDKHVLFALSTGAIVELPWAYLEPRRPVTPTPEHREEGLIPYAPELPLPAEAVINYNRTLHRVSAIYTAPSGLESTSLVLATGLDLFYTRVAPSKTFDLLKDDFDYYLITLVLGALLLATYSTKYFASRKMLKMAWK</sequence>
<evidence type="ECO:0000256" key="10">
    <source>
        <dbReference type="ARBA" id="ARBA00023180"/>
    </source>
</evidence>
<dbReference type="InterPro" id="IPR015943">
    <property type="entry name" value="WD40/YVTN_repeat-like_dom_sf"/>
</dbReference>
<evidence type="ECO:0000256" key="2">
    <source>
        <dbReference type="ARBA" id="ARBA00007904"/>
    </source>
</evidence>
<dbReference type="InterPro" id="IPR011678">
    <property type="entry name" value="EMC1_C"/>
</dbReference>
<gene>
    <name evidence="14" type="ORF">ABMA28_001748</name>
</gene>
<dbReference type="InterPro" id="IPR058545">
    <property type="entry name" value="Beta-prop_EMC1_1st"/>
</dbReference>
<dbReference type="InterPro" id="IPR026895">
    <property type="entry name" value="EMC1"/>
</dbReference>
<evidence type="ECO:0000259" key="12">
    <source>
        <dbReference type="Pfam" id="PF07774"/>
    </source>
</evidence>
<evidence type="ECO:0000256" key="8">
    <source>
        <dbReference type="ARBA" id="ARBA00022989"/>
    </source>
</evidence>
<comment type="similarity">
    <text evidence="2">Belongs to the EMC1 family.</text>
</comment>
<dbReference type="GO" id="GO:0005789">
    <property type="term" value="C:endoplasmic reticulum membrane"/>
    <property type="evidence" value="ECO:0007669"/>
    <property type="project" value="UniProtKB-SubCell"/>
</dbReference>
<evidence type="ECO:0000256" key="1">
    <source>
        <dbReference type="ARBA" id="ARBA00004115"/>
    </source>
</evidence>
<dbReference type="PANTHER" id="PTHR21573:SF0">
    <property type="entry name" value="ER MEMBRANE PROTEIN COMPLEX SUBUNIT 1"/>
    <property type="match status" value="1"/>
</dbReference>
<evidence type="ECO:0000259" key="13">
    <source>
        <dbReference type="Pfam" id="PF25293"/>
    </source>
</evidence>
<comment type="subcellular location">
    <subcellularLocation>
        <location evidence="1">Endoplasmic reticulum membrane</location>
        <topology evidence="1">Single-pass type I membrane protein</topology>
    </subcellularLocation>
</comment>
<evidence type="ECO:0000256" key="7">
    <source>
        <dbReference type="ARBA" id="ARBA00022824"/>
    </source>
</evidence>
<evidence type="ECO:0000256" key="4">
    <source>
        <dbReference type="ARBA" id="ARBA00020824"/>
    </source>
</evidence>
<evidence type="ECO:0000256" key="5">
    <source>
        <dbReference type="ARBA" id="ARBA00022692"/>
    </source>
</evidence>
<keyword evidence="8 11" id="KW-1133">Transmembrane helix</keyword>